<protein>
    <submittedName>
        <fullName evidence="2">Uncharacterized protein</fullName>
    </submittedName>
</protein>
<feature type="transmembrane region" description="Helical" evidence="1">
    <location>
        <begin position="45"/>
        <end position="67"/>
    </location>
</feature>
<gene>
    <name evidence="2" type="ORF">AVEN_169136_1</name>
</gene>
<evidence type="ECO:0000313" key="3">
    <source>
        <dbReference type="Proteomes" id="UP000499080"/>
    </source>
</evidence>
<accession>A0A4Y2TCN2</accession>
<name>A0A4Y2TCN2_ARAVE</name>
<reference evidence="2 3" key="1">
    <citation type="journal article" date="2019" name="Sci. Rep.">
        <title>Orb-weaving spider Araneus ventricosus genome elucidates the spidroin gene catalogue.</title>
        <authorList>
            <person name="Kono N."/>
            <person name="Nakamura H."/>
            <person name="Ohtoshi R."/>
            <person name="Moran D.A.P."/>
            <person name="Shinohara A."/>
            <person name="Yoshida Y."/>
            <person name="Fujiwara M."/>
            <person name="Mori M."/>
            <person name="Tomita M."/>
            <person name="Arakawa K."/>
        </authorList>
    </citation>
    <scope>NUCLEOTIDE SEQUENCE [LARGE SCALE GENOMIC DNA]</scope>
</reference>
<sequence length="116" mass="12943">MAVEDFVERRGSFLPEWDSQHTEMSHLGEGKSADAQWNSLHSPKLIVWCGFTATFILGPFFFVEITAHGPLNVLLRAVGTTMTCCGRLLCRNYSTGSALHRPFSCRMVRLHISIGS</sequence>
<evidence type="ECO:0000313" key="2">
    <source>
        <dbReference type="EMBL" id="GBN98011.1"/>
    </source>
</evidence>
<dbReference type="AlphaFoldDB" id="A0A4Y2TCN2"/>
<keyword evidence="1" id="KW-0812">Transmembrane</keyword>
<evidence type="ECO:0000256" key="1">
    <source>
        <dbReference type="SAM" id="Phobius"/>
    </source>
</evidence>
<keyword evidence="3" id="KW-1185">Reference proteome</keyword>
<proteinExistence type="predicted"/>
<organism evidence="2 3">
    <name type="scientific">Araneus ventricosus</name>
    <name type="common">Orbweaver spider</name>
    <name type="synonym">Epeira ventricosa</name>
    <dbReference type="NCBI Taxonomy" id="182803"/>
    <lineage>
        <taxon>Eukaryota</taxon>
        <taxon>Metazoa</taxon>
        <taxon>Ecdysozoa</taxon>
        <taxon>Arthropoda</taxon>
        <taxon>Chelicerata</taxon>
        <taxon>Arachnida</taxon>
        <taxon>Araneae</taxon>
        <taxon>Araneomorphae</taxon>
        <taxon>Entelegynae</taxon>
        <taxon>Araneoidea</taxon>
        <taxon>Araneidae</taxon>
        <taxon>Araneus</taxon>
    </lineage>
</organism>
<dbReference type="EMBL" id="BGPR01027478">
    <property type="protein sequence ID" value="GBN98011.1"/>
    <property type="molecule type" value="Genomic_DNA"/>
</dbReference>
<keyword evidence="1" id="KW-0472">Membrane</keyword>
<dbReference type="Proteomes" id="UP000499080">
    <property type="component" value="Unassembled WGS sequence"/>
</dbReference>
<comment type="caution">
    <text evidence="2">The sequence shown here is derived from an EMBL/GenBank/DDBJ whole genome shotgun (WGS) entry which is preliminary data.</text>
</comment>
<keyword evidence="1" id="KW-1133">Transmembrane helix</keyword>